<feature type="active site" description="Proton acceptor" evidence="3">
    <location>
        <position position="215"/>
    </location>
</feature>
<protein>
    <recommendedName>
        <fullName evidence="8">dTDP-4-amino-4,6-dideoxygalactose transaminase</fullName>
    </recommendedName>
</protein>
<dbReference type="RefSeq" id="WP_126619164.1">
    <property type="nucleotide sequence ID" value="NZ_JBHUCY010000002.1"/>
</dbReference>
<dbReference type="Gene3D" id="3.40.640.10">
    <property type="entry name" value="Type I PLP-dependent aspartate aminotransferase-like (Major domain)"/>
    <property type="match status" value="1"/>
</dbReference>
<evidence type="ECO:0000256" key="1">
    <source>
        <dbReference type="ARBA" id="ARBA00022898"/>
    </source>
</evidence>
<dbReference type="GO" id="GO:0008483">
    <property type="term" value="F:transaminase activity"/>
    <property type="evidence" value="ECO:0007669"/>
    <property type="project" value="TreeGrafter"/>
</dbReference>
<comment type="caution">
    <text evidence="6">The sequence shown here is derived from an EMBL/GenBank/DDBJ whole genome shotgun (WGS) entry which is preliminary data.</text>
</comment>
<accession>A0A431VCL4</accession>
<sequence>MDDFFTVPINMSSPSHPVPLDRLKTPLVVFQPKLPVADRLLPYLRLIDANRWYSNRGPLLARFEQALADHFAVASDRVIGVANATAGLTASLLAAGVDDAGRDGSPLCILPSWTHEATAVAALRAGLTPWFHEVEEADWSLSPERVADSLRANPTLAARVSHVIVTAPFGAVVAAEPWRALSDHFGLAVTIDAASGFDQLRGGPVDAVVSLHATKVLGVGEGGVVIAQDAQRAARLRDLVQLGLSDERVIQRAGLNAKLSEYGAAIGLAALDIWPERRATLVRLRAHYAARLGGVPGLSLWAPEGVSSTLMLRLPGPVAVETGRRLAARGIATRRWWHAGCHRQPAFAACPRHPLPITEALADSVLGLPFHEDLTLCDIDTVVDTLRDVLAD</sequence>
<dbReference type="PANTHER" id="PTHR30244">
    <property type="entry name" value="TRANSAMINASE"/>
    <property type="match status" value="1"/>
</dbReference>
<evidence type="ECO:0000313" key="6">
    <source>
        <dbReference type="EMBL" id="RTR16285.1"/>
    </source>
</evidence>
<keyword evidence="7" id="KW-1185">Reference proteome</keyword>
<name>A0A431VCL4_9PROT</name>
<keyword evidence="1 4" id="KW-0663">Pyridoxal phosphate</keyword>
<comment type="similarity">
    <text evidence="2 5">Belongs to the DegT/DnrJ/EryC1 family.</text>
</comment>
<feature type="modified residue" description="N6-(pyridoxal phosphate)lysine" evidence="4">
    <location>
        <position position="215"/>
    </location>
</feature>
<evidence type="ECO:0000313" key="7">
    <source>
        <dbReference type="Proteomes" id="UP000277007"/>
    </source>
</evidence>
<dbReference type="Pfam" id="PF01041">
    <property type="entry name" value="DegT_DnrJ_EryC1"/>
    <property type="match status" value="1"/>
</dbReference>
<dbReference type="InterPro" id="IPR015421">
    <property type="entry name" value="PyrdxlP-dep_Trfase_major"/>
</dbReference>
<gene>
    <name evidence="6" type="ORF">EJ903_21095</name>
</gene>
<dbReference type="InterPro" id="IPR015424">
    <property type="entry name" value="PyrdxlP-dep_Trfase"/>
</dbReference>
<dbReference type="SUPFAM" id="SSF53383">
    <property type="entry name" value="PLP-dependent transferases"/>
    <property type="match status" value="1"/>
</dbReference>
<dbReference type="EMBL" id="RXMA01000026">
    <property type="protein sequence ID" value="RTR16285.1"/>
    <property type="molecule type" value="Genomic_DNA"/>
</dbReference>
<evidence type="ECO:0008006" key="8">
    <source>
        <dbReference type="Google" id="ProtNLM"/>
    </source>
</evidence>
<dbReference type="GO" id="GO:0000271">
    <property type="term" value="P:polysaccharide biosynthetic process"/>
    <property type="evidence" value="ECO:0007669"/>
    <property type="project" value="TreeGrafter"/>
</dbReference>
<dbReference type="InterPro" id="IPR000653">
    <property type="entry name" value="DegT/StrS_aminotransferase"/>
</dbReference>
<dbReference type="PANTHER" id="PTHR30244:SF9">
    <property type="entry name" value="PROTEIN RV3402C"/>
    <property type="match status" value="1"/>
</dbReference>
<dbReference type="OrthoDB" id="7260855at2"/>
<evidence type="ECO:0000256" key="3">
    <source>
        <dbReference type="PIRSR" id="PIRSR000390-1"/>
    </source>
</evidence>
<dbReference type="AlphaFoldDB" id="A0A431VCL4"/>
<proteinExistence type="inferred from homology"/>
<reference evidence="6 7" key="1">
    <citation type="submission" date="2018-12" db="EMBL/GenBank/DDBJ databases">
        <authorList>
            <person name="Yang Y."/>
        </authorList>
    </citation>
    <scope>NUCLEOTIDE SEQUENCE [LARGE SCALE GENOMIC DNA]</scope>
    <source>
        <strain evidence="6 7">L-25-5w-1</strain>
    </source>
</reference>
<dbReference type="PIRSF" id="PIRSF000390">
    <property type="entry name" value="PLP_StrS"/>
    <property type="match status" value="1"/>
</dbReference>
<dbReference type="GO" id="GO:0030170">
    <property type="term" value="F:pyridoxal phosphate binding"/>
    <property type="evidence" value="ECO:0007669"/>
    <property type="project" value="TreeGrafter"/>
</dbReference>
<evidence type="ECO:0000256" key="2">
    <source>
        <dbReference type="ARBA" id="ARBA00037999"/>
    </source>
</evidence>
<evidence type="ECO:0000256" key="5">
    <source>
        <dbReference type="RuleBase" id="RU004508"/>
    </source>
</evidence>
<dbReference type="Proteomes" id="UP000277007">
    <property type="component" value="Unassembled WGS sequence"/>
</dbReference>
<organism evidence="6 7">
    <name type="scientific">Azospirillum griseum</name>
    <dbReference type="NCBI Taxonomy" id="2496639"/>
    <lineage>
        <taxon>Bacteria</taxon>
        <taxon>Pseudomonadati</taxon>
        <taxon>Pseudomonadota</taxon>
        <taxon>Alphaproteobacteria</taxon>
        <taxon>Rhodospirillales</taxon>
        <taxon>Azospirillaceae</taxon>
        <taxon>Azospirillum</taxon>
    </lineage>
</organism>
<evidence type="ECO:0000256" key="4">
    <source>
        <dbReference type="PIRSR" id="PIRSR000390-2"/>
    </source>
</evidence>